<evidence type="ECO:0000256" key="1">
    <source>
        <dbReference type="ARBA" id="ARBA00001947"/>
    </source>
</evidence>
<dbReference type="GO" id="GO:0051603">
    <property type="term" value="P:proteolysis involved in protein catabolic process"/>
    <property type="evidence" value="ECO:0007669"/>
    <property type="project" value="TreeGrafter"/>
</dbReference>
<evidence type="ECO:0000256" key="8">
    <source>
        <dbReference type="ARBA" id="ARBA00022801"/>
    </source>
</evidence>
<feature type="binding site" evidence="15">
    <location>
        <position position="268"/>
    </location>
    <ligand>
        <name>Zn(2+)</name>
        <dbReference type="ChEBI" id="CHEBI:29105"/>
        <label>2</label>
    </ligand>
</feature>
<dbReference type="AlphaFoldDB" id="A0A1B9FW51"/>
<evidence type="ECO:0000256" key="7">
    <source>
        <dbReference type="ARBA" id="ARBA00022723"/>
    </source>
</evidence>
<organism evidence="18">
    <name type="scientific">Kwoniella bestiolae CBS 10118</name>
    <dbReference type="NCBI Taxonomy" id="1296100"/>
    <lineage>
        <taxon>Eukaryota</taxon>
        <taxon>Fungi</taxon>
        <taxon>Dikarya</taxon>
        <taxon>Basidiomycota</taxon>
        <taxon>Agaricomycotina</taxon>
        <taxon>Tremellomycetes</taxon>
        <taxon>Tremellales</taxon>
        <taxon>Cryptococcaceae</taxon>
        <taxon>Kwoniella</taxon>
    </lineage>
</organism>
<dbReference type="PANTHER" id="PTHR45962">
    <property type="entry name" value="N-FATTY-ACYL-AMINO ACID SYNTHASE/HYDROLASE PM20D1"/>
    <property type="match status" value="1"/>
</dbReference>
<dbReference type="GO" id="GO:0004181">
    <property type="term" value="F:metallocarboxypeptidase activity"/>
    <property type="evidence" value="ECO:0007669"/>
    <property type="project" value="InterPro"/>
</dbReference>
<dbReference type="Pfam" id="PF07687">
    <property type="entry name" value="M20_dimer"/>
    <property type="match status" value="1"/>
</dbReference>
<evidence type="ECO:0000313" key="18">
    <source>
        <dbReference type="EMBL" id="OCF22993.1"/>
    </source>
</evidence>
<dbReference type="SUPFAM" id="SSF53187">
    <property type="entry name" value="Zn-dependent exopeptidases"/>
    <property type="match status" value="1"/>
</dbReference>
<evidence type="ECO:0000256" key="12">
    <source>
        <dbReference type="ARBA" id="ARBA00023136"/>
    </source>
</evidence>
<evidence type="ECO:0000256" key="13">
    <source>
        <dbReference type="ARBA" id="ARBA00023180"/>
    </source>
</evidence>
<dbReference type="VEuPathDB" id="FungiDB:I302_07343"/>
<dbReference type="PROSITE" id="PS00759">
    <property type="entry name" value="ARGE_DAPE_CPG2_2"/>
    <property type="match status" value="1"/>
</dbReference>
<feature type="binding site" evidence="15">
    <location>
        <position position="571"/>
    </location>
    <ligand>
        <name>Zn(2+)</name>
        <dbReference type="ChEBI" id="CHEBI:29105"/>
        <label>1</label>
    </ligand>
</feature>
<dbReference type="EMBL" id="KI894024">
    <property type="protein sequence ID" value="OCF22993.1"/>
    <property type="molecule type" value="Genomic_DNA"/>
</dbReference>
<feature type="active site" description="Proton acceptor" evidence="14">
    <location>
        <position position="239"/>
    </location>
</feature>
<evidence type="ECO:0000256" key="10">
    <source>
        <dbReference type="ARBA" id="ARBA00022843"/>
    </source>
</evidence>
<name>A0A1B9FW51_9TREE</name>
<dbReference type="PIRSF" id="PIRSF037217">
    <property type="entry name" value="Carboxypeptidase_S"/>
    <property type="match status" value="1"/>
</dbReference>
<keyword evidence="11" id="KW-1133">Transmembrane helix</keyword>
<keyword evidence="9 15" id="KW-0862">Zinc</keyword>
<dbReference type="OrthoDB" id="3064516at2759"/>
<protein>
    <submittedName>
        <fullName evidence="18">Gly-Xaa carboxypeptidase</fullName>
    </submittedName>
</protein>
<accession>A0A1B9FW51</accession>
<dbReference type="InterPro" id="IPR001261">
    <property type="entry name" value="ArgE/DapE_CS"/>
</dbReference>
<evidence type="ECO:0000256" key="2">
    <source>
        <dbReference type="ARBA" id="ARBA00004167"/>
    </source>
</evidence>
<comment type="subcellular location">
    <subcellularLocation>
        <location evidence="2">Membrane</location>
        <topology evidence="2">Single-pass membrane protein</topology>
    </subcellularLocation>
</comment>
<keyword evidence="13" id="KW-0325">Glycoprotein</keyword>
<dbReference type="FunFam" id="3.40.630.10:FF:000098">
    <property type="entry name" value="Gly-Xaa carboxypeptidase"/>
    <property type="match status" value="1"/>
</dbReference>
<evidence type="ECO:0000256" key="14">
    <source>
        <dbReference type="PIRSR" id="PIRSR037217-1"/>
    </source>
</evidence>
<evidence type="ECO:0000256" key="16">
    <source>
        <dbReference type="SAM" id="MobiDB-lite"/>
    </source>
</evidence>
<dbReference type="InterPro" id="IPR011650">
    <property type="entry name" value="Peptidase_M20_dimer"/>
</dbReference>
<feature type="domain" description="Peptidase M20 dimerisation" evidence="17">
    <location>
        <begin position="287"/>
        <end position="451"/>
    </location>
</feature>
<dbReference type="GO" id="GO:0000328">
    <property type="term" value="C:fungal-type vacuole lumen"/>
    <property type="evidence" value="ECO:0007669"/>
    <property type="project" value="TreeGrafter"/>
</dbReference>
<dbReference type="Gene3D" id="3.30.70.360">
    <property type="match status" value="1"/>
</dbReference>
<reference evidence="18" key="1">
    <citation type="submission" date="2013-07" db="EMBL/GenBank/DDBJ databases">
        <title>The Genome Sequence of Cryptococcus bestiolae CBS10118.</title>
        <authorList>
            <consortium name="The Broad Institute Genome Sequencing Platform"/>
            <person name="Cuomo C."/>
            <person name="Litvintseva A."/>
            <person name="Chen Y."/>
            <person name="Heitman J."/>
            <person name="Sun S."/>
            <person name="Springer D."/>
            <person name="Dromer F."/>
            <person name="Young S.K."/>
            <person name="Zeng Q."/>
            <person name="Gargeya S."/>
            <person name="Fitzgerald M."/>
            <person name="Abouelleil A."/>
            <person name="Alvarado L."/>
            <person name="Berlin A.M."/>
            <person name="Chapman S.B."/>
            <person name="Dewar J."/>
            <person name="Goldberg J."/>
            <person name="Griggs A."/>
            <person name="Gujja S."/>
            <person name="Hansen M."/>
            <person name="Howarth C."/>
            <person name="Imamovic A."/>
            <person name="Larimer J."/>
            <person name="McCowan C."/>
            <person name="Murphy C."/>
            <person name="Pearson M."/>
            <person name="Priest M."/>
            <person name="Roberts A."/>
            <person name="Saif S."/>
            <person name="Shea T."/>
            <person name="Sykes S."/>
            <person name="Wortman J."/>
            <person name="Nusbaum C."/>
            <person name="Birren B."/>
        </authorList>
    </citation>
    <scope>NUCLEOTIDE SEQUENCE [LARGE SCALE GENOMIC DNA]</scope>
    <source>
        <strain evidence="18">CBS 10118</strain>
    </source>
</reference>
<reference evidence="18" key="2">
    <citation type="submission" date="2014-01" db="EMBL/GenBank/DDBJ databases">
        <title>Evolution of pathogenesis and genome organization in the Tremellales.</title>
        <authorList>
            <person name="Cuomo C."/>
            <person name="Litvintseva A."/>
            <person name="Heitman J."/>
            <person name="Chen Y."/>
            <person name="Sun S."/>
            <person name="Springer D."/>
            <person name="Dromer F."/>
            <person name="Young S."/>
            <person name="Zeng Q."/>
            <person name="Chapman S."/>
            <person name="Gujja S."/>
            <person name="Saif S."/>
            <person name="Birren B."/>
        </authorList>
    </citation>
    <scope>NUCLEOTIDE SEQUENCE</scope>
    <source>
        <strain evidence="18">CBS 10118</strain>
    </source>
</reference>
<evidence type="ECO:0000256" key="15">
    <source>
        <dbReference type="PIRSR" id="PIRSR037217-2"/>
    </source>
</evidence>
<feature type="region of interest" description="Disordered" evidence="16">
    <location>
        <begin position="1"/>
        <end position="21"/>
    </location>
</feature>
<keyword evidence="8" id="KW-0378">Hydrolase</keyword>
<gene>
    <name evidence="18" type="ORF">I302_07343</name>
</gene>
<comment type="similarity">
    <text evidence="3">Belongs to the peptidase M20A family.</text>
</comment>
<dbReference type="InterPro" id="IPR002933">
    <property type="entry name" value="Peptidase_M20"/>
</dbReference>
<evidence type="ECO:0000256" key="9">
    <source>
        <dbReference type="ARBA" id="ARBA00022833"/>
    </source>
</evidence>
<keyword evidence="5" id="KW-0645">Protease</keyword>
<dbReference type="GO" id="GO:0016020">
    <property type="term" value="C:membrane"/>
    <property type="evidence" value="ECO:0007669"/>
    <property type="project" value="UniProtKB-SubCell"/>
</dbReference>
<keyword evidence="18" id="KW-0121">Carboxypeptidase</keyword>
<keyword evidence="12" id="KW-0472">Membrane</keyword>
<dbReference type="STRING" id="1296100.A0A1B9FW51"/>
<evidence type="ECO:0000256" key="3">
    <source>
        <dbReference type="ARBA" id="ARBA00006247"/>
    </source>
</evidence>
<keyword evidence="7 15" id="KW-0479">Metal-binding</keyword>
<feature type="active site" evidence="14">
    <location>
        <position position="171"/>
    </location>
</feature>
<dbReference type="PANTHER" id="PTHR45962:SF1">
    <property type="entry name" value="N-FATTY-ACYL-AMINO ACID SYNTHASE_HYDROLASE PM20D1"/>
    <property type="match status" value="1"/>
</dbReference>
<keyword evidence="10" id="KW-0832">Ubl conjugation</keyword>
<evidence type="ECO:0000256" key="6">
    <source>
        <dbReference type="ARBA" id="ARBA00022692"/>
    </source>
</evidence>
<feature type="binding site" evidence="15">
    <location>
        <position position="169"/>
    </location>
    <ligand>
        <name>Zn(2+)</name>
        <dbReference type="ChEBI" id="CHEBI:29105"/>
        <label>2</label>
    </ligand>
</feature>
<feature type="binding site" evidence="15">
    <location>
        <position position="204"/>
    </location>
    <ligand>
        <name>Zn(2+)</name>
        <dbReference type="ChEBI" id="CHEBI:29105"/>
        <label>2</label>
    </ligand>
</feature>
<proteinExistence type="inferred from homology"/>
<dbReference type="InterPro" id="IPR047177">
    <property type="entry name" value="Pept_M20A"/>
</dbReference>
<keyword evidence="6" id="KW-0812">Transmembrane</keyword>
<sequence length="603" mass="65906">MAKGPIHLPVHSSDHSPERGSARRSWPLVVLGLLATAAVMSSWPVGVNQLSSKVSLPSFEGSSEMLKGTCEQATPFLPDGYNVTKIWEEKEVIIKRLQEAIKIPTQMYDEMGPVDEDPRWKIFAEFHDYQELTMRGSYEHAKVTKTDWALVYEIEGSDSSLKPLMLTAHQDVVPVLPDTVNQWTHDPFGGEYDGTSIHGRGSSDTKSSLIAVMSALEHLFGTTDFKPRRPIILAFGSDEERGGQVGAPAISKYLMEKYGKNSMSLLIDEGNGLVETWGQQFATPAVAEKGHVDIGLTVSTLGGHSSVPPPHTAIGLISLLIAQLEAHPHQPTISPKSPVYEFMTCAATFAESMPSKLKKLVIKAEKGNKKAWKDLPFEIISTGMDGSSHGPGQGDPLRSLLTTTQAVDIINGGLKVNALPESVKAIINHRINVLSNHVELQSRIESLLLPIAETYNLTLNGFDGTTVFSGSPNSKVDLDLAFGYFTDPAPHSPVTLDDPAWNVLAGTSRGVWASRKEVSEDGTVVELEKGKDLVMAPFMSTGNTDTRRYLDLTPNIYRYRYTPMSGGAGAHTINEYSNADDLIEFTRFYQAIILNMDQSKEVA</sequence>
<dbReference type="Gene3D" id="3.40.630.10">
    <property type="entry name" value="Zn peptidases"/>
    <property type="match status" value="1"/>
</dbReference>
<feature type="compositionally biased region" description="Basic and acidic residues" evidence="16">
    <location>
        <begin position="12"/>
        <end position="21"/>
    </location>
</feature>
<dbReference type="Pfam" id="PF01546">
    <property type="entry name" value="Peptidase_M20"/>
    <property type="match status" value="1"/>
</dbReference>
<evidence type="ECO:0000256" key="11">
    <source>
        <dbReference type="ARBA" id="ARBA00022989"/>
    </source>
</evidence>
<feature type="binding site" evidence="15">
    <location>
        <position position="204"/>
    </location>
    <ligand>
        <name>Zn(2+)</name>
        <dbReference type="ChEBI" id="CHEBI:29105"/>
        <label>1</label>
    </ligand>
</feature>
<keyword evidence="4" id="KW-1017">Isopeptide bond</keyword>
<comment type="cofactor">
    <cofactor evidence="1">
        <name>Zn(2+)</name>
        <dbReference type="ChEBI" id="CHEBI:29105"/>
    </cofactor>
</comment>
<feature type="binding site" evidence="15">
    <location>
        <position position="240"/>
    </location>
    <ligand>
        <name>Zn(2+)</name>
        <dbReference type="ChEBI" id="CHEBI:29105"/>
        <label>1</label>
    </ligand>
</feature>
<dbReference type="PROSITE" id="PS00758">
    <property type="entry name" value="ARGE_DAPE_CPG2_1"/>
    <property type="match status" value="1"/>
</dbReference>
<dbReference type="CDD" id="cd05674">
    <property type="entry name" value="M20_yscS"/>
    <property type="match status" value="1"/>
</dbReference>
<dbReference type="SUPFAM" id="SSF55031">
    <property type="entry name" value="Bacterial exopeptidase dimerisation domain"/>
    <property type="match status" value="1"/>
</dbReference>
<dbReference type="InterPro" id="IPR017141">
    <property type="entry name" value="Pept_M20_carboxypep"/>
</dbReference>
<dbReference type="InterPro" id="IPR036264">
    <property type="entry name" value="Bact_exopeptidase_dim_dom"/>
</dbReference>
<evidence type="ECO:0000259" key="17">
    <source>
        <dbReference type="Pfam" id="PF07687"/>
    </source>
</evidence>
<dbReference type="GO" id="GO:0046872">
    <property type="term" value="F:metal ion binding"/>
    <property type="evidence" value="ECO:0007669"/>
    <property type="project" value="UniProtKB-KW"/>
</dbReference>
<evidence type="ECO:0000256" key="4">
    <source>
        <dbReference type="ARBA" id="ARBA00022499"/>
    </source>
</evidence>
<evidence type="ECO:0000256" key="5">
    <source>
        <dbReference type="ARBA" id="ARBA00022670"/>
    </source>
</evidence>